<evidence type="ECO:0000256" key="2">
    <source>
        <dbReference type="ARBA" id="ARBA00022617"/>
    </source>
</evidence>
<evidence type="ECO:0000256" key="1">
    <source>
        <dbReference type="ARBA" id="ARBA00010617"/>
    </source>
</evidence>
<dbReference type="GO" id="GO:0005506">
    <property type="term" value="F:iron ion binding"/>
    <property type="evidence" value="ECO:0007669"/>
    <property type="project" value="InterPro"/>
</dbReference>
<organism evidence="8 9">
    <name type="scientific">Kribbella sandramycini</name>
    <dbReference type="NCBI Taxonomy" id="60450"/>
    <lineage>
        <taxon>Bacteria</taxon>
        <taxon>Bacillati</taxon>
        <taxon>Actinomycetota</taxon>
        <taxon>Actinomycetes</taxon>
        <taxon>Propionibacteriales</taxon>
        <taxon>Kribbellaceae</taxon>
        <taxon>Kribbella</taxon>
    </lineage>
</organism>
<dbReference type="RefSeq" id="WP_171677807.1">
    <property type="nucleotide sequence ID" value="NZ_BAAAGT010000004.1"/>
</dbReference>
<dbReference type="Proteomes" id="UP000534306">
    <property type="component" value="Unassembled WGS sequence"/>
</dbReference>
<dbReference type="Gene3D" id="1.10.630.10">
    <property type="entry name" value="Cytochrome P450"/>
    <property type="match status" value="1"/>
</dbReference>
<gene>
    <name evidence="7" type="ORF">HNR71_002462</name>
    <name evidence="8" type="ORF">HPO96_30310</name>
</gene>
<keyword evidence="3" id="KW-0479">Metal-binding</keyword>
<dbReference type="CDD" id="cd20625">
    <property type="entry name" value="CYP164-like"/>
    <property type="match status" value="1"/>
</dbReference>
<dbReference type="FunFam" id="1.10.630.10:FF:000018">
    <property type="entry name" value="Cytochrome P450 monooxygenase"/>
    <property type="match status" value="1"/>
</dbReference>
<accession>A0A7Y4L591</accession>
<dbReference type="EMBL" id="JACHKF010000001">
    <property type="protein sequence ID" value="MBB6566825.1"/>
    <property type="molecule type" value="Genomic_DNA"/>
</dbReference>
<dbReference type="PANTHER" id="PTHR46696:SF1">
    <property type="entry name" value="CYTOCHROME P450 YJIB-RELATED"/>
    <property type="match status" value="1"/>
</dbReference>
<keyword evidence="6" id="KW-0503">Monooxygenase</keyword>
<comment type="caution">
    <text evidence="8">The sequence shown here is derived from an EMBL/GenBank/DDBJ whole genome shotgun (WGS) entry which is preliminary data.</text>
</comment>
<dbReference type="AlphaFoldDB" id="A0A7Y4L591"/>
<dbReference type="Pfam" id="PF00067">
    <property type="entry name" value="p450"/>
    <property type="match status" value="1"/>
</dbReference>
<evidence type="ECO:0000313" key="7">
    <source>
        <dbReference type="EMBL" id="MBB6566825.1"/>
    </source>
</evidence>
<dbReference type="InterPro" id="IPR001128">
    <property type="entry name" value="Cyt_P450"/>
</dbReference>
<dbReference type="PANTHER" id="PTHR46696">
    <property type="entry name" value="P450, PUTATIVE (EUROFUNG)-RELATED"/>
    <property type="match status" value="1"/>
</dbReference>
<evidence type="ECO:0000256" key="4">
    <source>
        <dbReference type="ARBA" id="ARBA00023002"/>
    </source>
</evidence>
<reference evidence="7 10" key="2">
    <citation type="submission" date="2020-08" db="EMBL/GenBank/DDBJ databases">
        <title>Sequencing the genomes of 1000 actinobacteria strains.</title>
        <authorList>
            <person name="Klenk H.-P."/>
        </authorList>
    </citation>
    <scope>NUCLEOTIDE SEQUENCE [LARGE SCALE GENOMIC DNA]</scope>
    <source>
        <strain evidence="7 10">DSM 15626</strain>
    </source>
</reference>
<keyword evidence="2" id="KW-0349">Heme</keyword>
<name>A0A7Y4L591_9ACTN</name>
<dbReference type="GO" id="GO:0020037">
    <property type="term" value="F:heme binding"/>
    <property type="evidence" value="ECO:0007669"/>
    <property type="project" value="InterPro"/>
</dbReference>
<evidence type="ECO:0000313" key="8">
    <source>
        <dbReference type="EMBL" id="NOL44548.1"/>
    </source>
</evidence>
<dbReference type="EMBL" id="JABJRC010000009">
    <property type="protein sequence ID" value="NOL44548.1"/>
    <property type="molecule type" value="Genomic_DNA"/>
</dbReference>
<dbReference type="GO" id="GO:0004497">
    <property type="term" value="F:monooxygenase activity"/>
    <property type="evidence" value="ECO:0007669"/>
    <property type="project" value="UniProtKB-KW"/>
</dbReference>
<dbReference type="GO" id="GO:0016705">
    <property type="term" value="F:oxidoreductase activity, acting on paired donors, with incorporation or reduction of molecular oxygen"/>
    <property type="evidence" value="ECO:0007669"/>
    <property type="project" value="InterPro"/>
</dbReference>
<comment type="similarity">
    <text evidence="1">Belongs to the cytochrome P450 family.</text>
</comment>
<dbReference type="InterPro" id="IPR002397">
    <property type="entry name" value="Cyt_P450_B"/>
</dbReference>
<proteinExistence type="inferred from homology"/>
<protein>
    <submittedName>
        <fullName evidence="8">Cytochrome P450</fullName>
    </submittedName>
</protein>
<reference evidence="8 9" key="1">
    <citation type="submission" date="2020-05" db="EMBL/GenBank/DDBJ databases">
        <title>Genome sequence of Kribbella sandramycini ATCC 39419.</title>
        <authorList>
            <person name="Maclea K.S."/>
            <person name="Fair J.L."/>
        </authorList>
    </citation>
    <scope>NUCLEOTIDE SEQUENCE [LARGE SCALE GENOMIC DNA]</scope>
    <source>
        <strain evidence="8 9">ATCC 39419</strain>
    </source>
</reference>
<dbReference type="PRINTS" id="PR00359">
    <property type="entry name" value="BP450"/>
</dbReference>
<dbReference type="Proteomes" id="UP000553957">
    <property type="component" value="Unassembled WGS sequence"/>
</dbReference>
<evidence type="ECO:0000256" key="5">
    <source>
        <dbReference type="ARBA" id="ARBA00023004"/>
    </source>
</evidence>
<sequence length="413" mass="45904">MELGLTAQFAAQRAIQRLLRLLGDPVSDFQHPSRRDDPYPVLQRMRDRGPLWKSMSGAWVATTYDVCETLLRDRRIGVRHADGRPPYEMNIGVQPPWTNTFLEMDPPDHTRLRRLVTPAFSRGRMPAYEERIGVVVDELIDELETAREFDLIERFAGPLPITVIRELLGVPDGDDAAFAHYGKVVGAAVDLNSAADVPEIRAVSHALRKLFAELIEERSKNPGDDVISTLVTALDAERITPEELVTTAGLLLLAGFETTVNLLGNGVQLLLDHPEQWAMLRADPDLAPRVVEETLRFETPFQFGVRFTHEPITVADVDLPADAPVLIMFGLANRDPEVFPDPDAFDIYRDAPKEHLAFATGPHYCLGAPLARMEGDLAFRALATRLPTLHRTGPAKPRPSSLVRGFLTLPLAV</sequence>
<evidence type="ECO:0000313" key="10">
    <source>
        <dbReference type="Proteomes" id="UP000553957"/>
    </source>
</evidence>
<evidence type="ECO:0000313" key="9">
    <source>
        <dbReference type="Proteomes" id="UP000534306"/>
    </source>
</evidence>
<dbReference type="InterPro" id="IPR036396">
    <property type="entry name" value="Cyt_P450_sf"/>
</dbReference>
<dbReference type="PRINTS" id="PR00385">
    <property type="entry name" value="P450"/>
</dbReference>
<evidence type="ECO:0000256" key="3">
    <source>
        <dbReference type="ARBA" id="ARBA00022723"/>
    </source>
</evidence>
<dbReference type="SUPFAM" id="SSF48264">
    <property type="entry name" value="Cytochrome P450"/>
    <property type="match status" value="1"/>
</dbReference>
<keyword evidence="4" id="KW-0560">Oxidoreductase</keyword>
<keyword evidence="9" id="KW-1185">Reference proteome</keyword>
<keyword evidence="5" id="KW-0408">Iron</keyword>
<evidence type="ECO:0000256" key="6">
    <source>
        <dbReference type="ARBA" id="ARBA00023033"/>
    </source>
</evidence>